<protein>
    <submittedName>
        <fullName evidence="2">Uncharacterized protein</fullName>
    </submittedName>
</protein>
<gene>
    <name evidence="2" type="ORF">ES332_D08G196900v1</name>
</gene>
<dbReference type="AlphaFoldDB" id="A0A5D2JW73"/>
<feature type="transmembrane region" description="Helical" evidence="1">
    <location>
        <begin position="31"/>
        <end position="47"/>
    </location>
</feature>
<keyword evidence="1" id="KW-0812">Transmembrane</keyword>
<accession>A0A5D2JW73</accession>
<sequence length="123" mass="13599">MSTASLPYLPSGWLMSSSILFYLFHCNNTSLFAACLYTLASLLRTHPPFSLNFEASTLFMLLDRPGIGMGAPLSTMLMAFAIVTQMGGGRENFIKIEANEQILCIKQWHTIAGTEKQKSSRSN</sequence>
<keyword evidence="1" id="KW-1133">Transmembrane helix</keyword>
<evidence type="ECO:0000313" key="3">
    <source>
        <dbReference type="Proteomes" id="UP000322667"/>
    </source>
</evidence>
<organism evidence="2 3">
    <name type="scientific">Gossypium tomentosum</name>
    <name type="common">Hawaiian cotton</name>
    <name type="synonym">Gossypium sandvicense</name>
    <dbReference type="NCBI Taxonomy" id="34277"/>
    <lineage>
        <taxon>Eukaryota</taxon>
        <taxon>Viridiplantae</taxon>
        <taxon>Streptophyta</taxon>
        <taxon>Embryophyta</taxon>
        <taxon>Tracheophyta</taxon>
        <taxon>Spermatophyta</taxon>
        <taxon>Magnoliopsida</taxon>
        <taxon>eudicotyledons</taxon>
        <taxon>Gunneridae</taxon>
        <taxon>Pentapetalae</taxon>
        <taxon>rosids</taxon>
        <taxon>malvids</taxon>
        <taxon>Malvales</taxon>
        <taxon>Malvaceae</taxon>
        <taxon>Malvoideae</taxon>
        <taxon>Gossypium</taxon>
    </lineage>
</organism>
<evidence type="ECO:0000313" key="2">
    <source>
        <dbReference type="EMBL" id="TYH59051.1"/>
    </source>
</evidence>
<proteinExistence type="predicted"/>
<reference evidence="2 3" key="1">
    <citation type="submission" date="2019-07" db="EMBL/GenBank/DDBJ databases">
        <title>WGS assembly of Gossypium tomentosum.</title>
        <authorList>
            <person name="Chen Z.J."/>
            <person name="Sreedasyam A."/>
            <person name="Ando A."/>
            <person name="Song Q."/>
            <person name="De L."/>
            <person name="Hulse-Kemp A."/>
            <person name="Ding M."/>
            <person name="Ye W."/>
            <person name="Kirkbride R."/>
            <person name="Jenkins J."/>
            <person name="Plott C."/>
            <person name="Lovell J."/>
            <person name="Lin Y.-M."/>
            <person name="Vaughn R."/>
            <person name="Liu B."/>
            <person name="Li W."/>
            <person name="Simpson S."/>
            <person name="Scheffler B."/>
            <person name="Saski C."/>
            <person name="Grover C."/>
            <person name="Hu G."/>
            <person name="Conover J."/>
            <person name="Carlson J."/>
            <person name="Shu S."/>
            <person name="Boston L."/>
            <person name="Williams M."/>
            <person name="Peterson D."/>
            <person name="Mcgee K."/>
            <person name="Jones D."/>
            <person name="Wendel J."/>
            <person name="Stelly D."/>
            <person name="Grimwood J."/>
            <person name="Schmutz J."/>
        </authorList>
    </citation>
    <scope>NUCLEOTIDE SEQUENCE [LARGE SCALE GENOMIC DNA]</scope>
    <source>
        <strain evidence="2">7179.01</strain>
    </source>
</reference>
<dbReference type="Proteomes" id="UP000322667">
    <property type="component" value="Chromosome D08"/>
</dbReference>
<keyword evidence="3" id="KW-1185">Reference proteome</keyword>
<evidence type="ECO:0000256" key="1">
    <source>
        <dbReference type="SAM" id="Phobius"/>
    </source>
</evidence>
<keyword evidence="1" id="KW-0472">Membrane</keyword>
<feature type="transmembrane region" description="Helical" evidence="1">
    <location>
        <begin position="67"/>
        <end position="86"/>
    </location>
</feature>
<name>A0A5D2JW73_GOSTO</name>
<dbReference type="EMBL" id="CM017630">
    <property type="protein sequence ID" value="TYH59051.1"/>
    <property type="molecule type" value="Genomic_DNA"/>
</dbReference>